<sequence length="93" mass="10707">MFVKESKDSEVTQLDPEACPKRRQPEVVILHSSYQHPLPKPSRVRTRQVFSNRRVTDHSPHAYVDLGSFRDVVTADLDVGTSLVGKHQWAWRV</sequence>
<protein>
    <submittedName>
        <fullName evidence="1">Uncharacterized protein</fullName>
    </submittedName>
</protein>
<reference evidence="1" key="1">
    <citation type="submission" date="2022-02" db="EMBL/GenBank/DDBJ databases">
        <title>Plant Genome Project.</title>
        <authorList>
            <person name="Zhang R.-G."/>
        </authorList>
    </citation>
    <scope>NUCLEOTIDE SEQUENCE</scope>
    <source>
        <strain evidence="1">AT1</strain>
    </source>
</reference>
<name>A0ACC0NZA0_RHOML</name>
<dbReference type="Proteomes" id="UP001062846">
    <property type="component" value="Chromosome 4"/>
</dbReference>
<dbReference type="EMBL" id="CM046391">
    <property type="protein sequence ID" value="KAI8558231.1"/>
    <property type="molecule type" value="Genomic_DNA"/>
</dbReference>
<keyword evidence="2" id="KW-1185">Reference proteome</keyword>
<evidence type="ECO:0000313" key="1">
    <source>
        <dbReference type="EMBL" id="KAI8558231.1"/>
    </source>
</evidence>
<organism evidence="1 2">
    <name type="scientific">Rhododendron molle</name>
    <name type="common">Chinese azalea</name>
    <name type="synonym">Azalea mollis</name>
    <dbReference type="NCBI Taxonomy" id="49168"/>
    <lineage>
        <taxon>Eukaryota</taxon>
        <taxon>Viridiplantae</taxon>
        <taxon>Streptophyta</taxon>
        <taxon>Embryophyta</taxon>
        <taxon>Tracheophyta</taxon>
        <taxon>Spermatophyta</taxon>
        <taxon>Magnoliopsida</taxon>
        <taxon>eudicotyledons</taxon>
        <taxon>Gunneridae</taxon>
        <taxon>Pentapetalae</taxon>
        <taxon>asterids</taxon>
        <taxon>Ericales</taxon>
        <taxon>Ericaceae</taxon>
        <taxon>Ericoideae</taxon>
        <taxon>Rhodoreae</taxon>
        <taxon>Rhododendron</taxon>
    </lineage>
</organism>
<gene>
    <name evidence="1" type="ORF">RHMOL_Rhmol04G0074200</name>
</gene>
<evidence type="ECO:0000313" key="2">
    <source>
        <dbReference type="Proteomes" id="UP001062846"/>
    </source>
</evidence>
<comment type="caution">
    <text evidence="1">The sequence shown here is derived from an EMBL/GenBank/DDBJ whole genome shotgun (WGS) entry which is preliminary data.</text>
</comment>
<proteinExistence type="predicted"/>
<accession>A0ACC0NZA0</accession>